<keyword evidence="11" id="KW-1185">Reference proteome</keyword>
<accession>A0A9J6ELU0</accession>
<reference evidence="10" key="2">
    <citation type="submission" date="2021-09" db="EMBL/GenBank/DDBJ databases">
        <authorList>
            <person name="Jia N."/>
            <person name="Wang J."/>
            <person name="Shi W."/>
            <person name="Du L."/>
            <person name="Sun Y."/>
            <person name="Zhan W."/>
            <person name="Jiang J."/>
            <person name="Wang Q."/>
            <person name="Zhang B."/>
            <person name="Ji P."/>
            <person name="Sakyi L.B."/>
            <person name="Cui X."/>
            <person name="Yuan T."/>
            <person name="Jiang B."/>
            <person name="Yang W."/>
            <person name="Lam T.T.-Y."/>
            <person name="Chang Q."/>
            <person name="Ding S."/>
            <person name="Wang X."/>
            <person name="Zhu J."/>
            <person name="Ruan X."/>
            <person name="Zhao L."/>
            <person name="Wei J."/>
            <person name="Que T."/>
            <person name="Du C."/>
            <person name="Cheng J."/>
            <person name="Dai P."/>
            <person name="Han X."/>
            <person name="Huang E."/>
            <person name="Gao Y."/>
            <person name="Liu J."/>
            <person name="Shao H."/>
            <person name="Ye R."/>
            <person name="Li L."/>
            <person name="Wei W."/>
            <person name="Wang X."/>
            <person name="Wang C."/>
            <person name="Huo Q."/>
            <person name="Li W."/>
            <person name="Guo W."/>
            <person name="Chen H."/>
            <person name="Chen S."/>
            <person name="Zhou L."/>
            <person name="Zhou L."/>
            <person name="Ni X."/>
            <person name="Tian J."/>
            <person name="Zhou Y."/>
            <person name="Sheng Y."/>
            <person name="Liu T."/>
            <person name="Pan Y."/>
            <person name="Xia L."/>
            <person name="Li J."/>
            <person name="Zhao F."/>
            <person name="Cao W."/>
        </authorList>
    </citation>
    <scope>NUCLEOTIDE SEQUENCE</scope>
    <source>
        <strain evidence="10">Rmic-2018</strain>
        <tissue evidence="10">Larvae</tissue>
    </source>
</reference>
<reference evidence="10" key="1">
    <citation type="journal article" date="2020" name="Cell">
        <title>Large-Scale Comparative Analyses of Tick Genomes Elucidate Their Genetic Diversity and Vector Capacities.</title>
        <authorList>
            <consortium name="Tick Genome and Microbiome Consortium (TIGMIC)"/>
            <person name="Jia N."/>
            <person name="Wang J."/>
            <person name="Shi W."/>
            <person name="Du L."/>
            <person name="Sun Y."/>
            <person name="Zhan W."/>
            <person name="Jiang J.F."/>
            <person name="Wang Q."/>
            <person name="Zhang B."/>
            <person name="Ji P."/>
            <person name="Bell-Sakyi L."/>
            <person name="Cui X.M."/>
            <person name="Yuan T.T."/>
            <person name="Jiang B.G."/>
            <person name="Yang W.F."/>
            <person name="Lam T.T."/>
            <person name="Chang Q.C."/>
            <person name="Ding S.J."/>
            <person name="Wang X.J."/>
            <person name="Zhu J.G."/>
            <person name="Ruan X.D."/>
            <person name="Zhao L."/>
            <person name="Wei J.T."/>
            <person name="Ye R.Z."/>
            <person name="Que T.C."/>
            <person name="Du C.H."/>
            <person name="Zhou Y.H."/>
            <person name="Cheng J.X."/>
            <person name="Dai P.F."/>
            <person name="Guo W.B."/>
            <person name="Han X.H."/>
            <person name="Huang E.J."/>
            <person name="Li L.F."/>
            <person name="Wei W."/>
            <person name="Gao Y.C."/>
            <person name="Liu J.Z."/>
            <person name="Shao H.Z."/>
            <person name="Wang X."/>
            <person name="Wang C.C."/>
            <person name="Yang T.C."/>
            <person name="Huo Q.B."/>
            <person name="Li W."/>
            <person name="Chen H.Y."/>
            <person name="Chen S.E."/>
            <person name="Zhou L.G."/>
            <person name="Ni X.B."/>
            <person name="Tian J.H."/>
            <person name="Sheng Y."/>
            <person name="Liu T."/>
            <person name="Pan Y.S."/>
            <person name="Xia L.Y."/>
            <person name="Li J."/>
            <person name="Zhao F."/>
            <person name="Cao W.C."/>
        </authorList>
    </citation>
    <scope>NUCLEOTIDE SEQUENCE</scope>
    <source>
        <strain evidence="10">Rmic-2018</strain>
    </source>
</reference>
<dbReference type="Gene3D" id="3.30.1520.10">
    <property type="entry name" value="Phox-like domain"/>
    <property type="match status" value="1"/>
</dbReference>
<dbReference type="PROSITE" id="PS50002">
    <property type="entry name" value="SH3"/>
    <property type="match status" value="1"/>
</dbReference>
<evidence type="ECO:0000256" key="2">
    <source>
        <dbReference type="ARBA" id="ARBA00010883"/>
    </source>
</evidence>
<organism evidence="10 11">
    <name type="scientific">Rhipicephalus microplus</name>
    <name type="common">Cattle tick</name>
    <name type="synonym">Boophilus microplus</name>
    <dbReference type="NCBI Taxonomy" id="6941"/>
    <lineage>
        <taxon>Eukaryota</taxon>
        <taxon>Metazoa</taxon>
        <taxon>Ecdysozoa</taxon>
        <taxon>Arthropoda</taxon>
        <taxon>Chelicerata</taxon>
        <taxon>Arachnida</taxon>
        <taxon>Acari</taxon>
        <taxon>Parasitiformes</taxon>
        <taxon>Ixodida</taxon>
        <taxon>Ixodoidea</taxon>
        <taxon>Ixodidae</taxon>
        <taxon>Rhipicephalinae</taxon>
        <taxon>Rhipicephalus</taxon>
        <taxon>Boophilus</taxon>
    </lineage>
</organism>
<keyword evidence="3 6" id="KW-0728">SH3 domain</keyword>
<dbReference type="FunFam" id="3.30.1520.10:FF:000004">
    <property type="entry name" value="Sorting nexin"/>
    <property type="match status" value="1"/>
</dbReference>
<evidence type="ECO:0000256" key="4">
    <source>
        <dbReference type="ARBA" id="ARBA00023136"/>
    </source>
</evidence>
<evidence type="ECO:0000259" key="8">
    <source>
        <dbReference type="PROSITE" id="PS50002"/>
    </source>
</evidence>
<comment type="similarity">
    <text evidence="2">Belongs to the sorting nexin family.</text>
</comment>
<evidence type="ECO:0000259" key="9">
    <source>
        <dbReference type="PROSITE" id="PS50195"/>
    </source>
</evidence>
<dbReference type="PANTHER" id="PTHR45827:SF1">
    <property type="entry name" value="SORTING NEXIN"/>
    <property type="match status" value="1"/>
</dbReference>
<dbReference type="InterPro" id="IPR001683">
    <property type="entry name" value="PX_dom"/>
</dbReference>
<keyword evidence="4" id="KW-0472">Membrane</keyword>
<name>A0A9J6ELU0_RHIMP</name>
<feature type="compositionally biased region" description="Low complexity" evidence="7">
    <location>
        <begin position="88"/>
        <end position="101"/>
    </location>
</feature>
<dbReference type="Proteomes" id="UP000821866">
    <property type="component" value="Chromosome 11"/>
</dbReference>
<proteinExistence type="inferred from homology"/>
<dbReference type="EMBL" id="JABSTU010000003">
    <property type="protein sequence ID" value="KAH8035215.1"/>
    <property type="molecule type" value="Genomic_DNA"/>
</dbReference>
<dbReference type="Gene3D" id="1.20.1270.60">
    <property type="entry name" value="Arfaptin homology (AH) domain/BAR domain"/>
    <property type="match status" value="1"/>
</dbReference>
<dbReference type="Pfam" id="PF00787">
    <property type="entry name" value="PX"/>
    <property type="match status" value="1"/>
</dbReference>
<dbReference type="VEuPathDB" id="VectorBase:LOC119180913"/>
<dbReference type="GO" id="GO:0006897">
    <property type="term" value="P:endocytosis"/>
    <property type="evidence" value="ECO:0007669"/>
    <property type="project" value="TreeGrafter"/>
</dbReference>
<feature type="compositionally biased region" description="Acidic residues" evidence="7">
    <location>
        <begin position="105"/>
        <end position="118"/>
    </location>
</feature>
<comment type="caution">
    <text evidence="10">The sequence shown here is derived from an EMBL/GenBank/DDBJ whole genome shotgun (WGS) entry which is preliminary data.</text>
</comment>
<sequence length="648" mass="73177">MDGKQVWQAKALYDFEAQAPGEISIWADETVTVINKNVGEGWCEGVNSRGETGLFPEDYVEASILPAGPPPPSVPPPPLPPKYETGQSAVSTTATTTPSSVQYDNGDDWDDDWDDDDSNQGAQDMHQPPQLSGPCNYGLFPPNRSSIQEAGSKGDATSKGGTVKRFNRFSNFVKSGGESWLLGLIKPVVPSDEQIHIECDGTISWACTMDPYYCEVSSPKKESKFKGFKNYIAYQLKPTFNDVPVSRRYKHFDWLHERLQEKFSLIPVPPLPDKQISGRYQDDFIEHRMAKLQLWVNRIWSAPCHVTELGLDALPHVQRRKGPQERLLSLISLKQRWKMGKRKAEKDELMGTNLFAAFQVPQSSLDPLAVETKADTFGKLTQKMDDGVNHLYKTSQDQIKKCSKHYKYECEKIASSLKELASAFDLEKSLPAAQLTEALKHTEETYKHIGIMYETKLQRYWESLGDVLFMYKGVLAVWPDIVSFHKSFLSKHKEYQKMRDEVKLSQEDLEGIRQRMDVVSYAMLAEVSHFQKQKVHDFNAAMHDFLGGQISFYEEEYNLIIRANKSGVCAPEALAYCEEPERSSKQVHDSTAVAAHDEAYNAAVFPRQPASNAPCESNVRRPGVLIEVPRPVHTQIHNSYSSASYMSV</sequence>
<dbReference type="GO" id="GO:0097320">
    <property type="term" value="P:plasma membrane tubulation"/>
    <property type="evidence" value="ECO:0007669"/>
    <property type="project" value="TreeGrafter"/>
</dbReference>
<evidence type="ECO:0000313" key="11">
    <source>
        <dbReference type="Proteomes" id="UP000821866"/>
    </source>
</evidence>
<evidence type="ECO:0000256" key="7">
    <source>
        <dbReference type="SAM" id="MobiDB-lite"/>
    </source>
</evidence>
<evidence type="ECO:0008006" key="12">
    <source>
        <dbReference type="Google" id="ProtNLM"/>
    </source>
</evidence>
<dbReference type="SUPFAM" id="SSF50044">
    <property type="entry name" value="SH3-domain"/>
    <property type="match status" value="1"/>
</dbReference>
<dbReference type="InterPro" id="IPR036028">
    <property type="entry name" value="SH3-like_dom_sf"/>
</dbReference>
<evidence type="ECO:0000256" key="6">
    <source>
        <dbReference type="PROSITE-ProRule" id="PRU00192"/>
    </source>
</evidence>
<keyword evidence="5" id="KW-0968">Cytoplasmic vesicle</keyword>
<dbReference type="GO" id="GO:0016197">
    <property type="term" value="P:endosomal transport"/>
    <property type="evidence" value="ECO:0007669"/>
    <property type="project" value="TreeGrafter"/>
</dbReference>
<evidence type="ECO:0000313" key="10">
    <source>
        <dbReference type="EMBL" id="KAH8035215.1"/>
    </source>
</evidence>
<dbReference type="GO" id="GO:0035091">
    <property type="term" value="F:phosphatidylinositol binding"/>
    <property type="evidence" value="ECO:0007669"/>
    <property type="project" value="InterPro"/>
</dbReference>
<feature type="compositionally biased region" description="Pro residues" evidence="7">
    <location>
        <begin position="67"/>
        <end position="81"/>
    </location>
</feature>
<dbReference type="PANTHER" id="PTHR45827">
    <property type="entry name" value="SORTING NEXIN"/>
    <property type="match status" value="1"/>
</dbReference>
<dbReference type="GO" id="GO:0005886">
    <property type="term" value="C:plasma membrane"/>
    <property type="evidence" value="ECO:0007669"/>
    <property type="project" value="TreeGrafter"/>
</dbReference>
<dbReference type="InterPro" id="IPR027267">
    <property type="entry name" value="AH/BAR_dom_sf"/>
</dbReference>
<gene>
    <name evidence="10" type="ORF">HPB51_004456</name>
</gene>
<comment type="subcellular location">
    <subcellularLocation>
        <location evidence="1">Cytoplasmic vesicle membrane</location>
    </subcellularLocation>
</comment>
<dbReference type="InterPro" id="IPR019497">
    <property type="entry name" value="Sorting_nexin_WASP-bd-dom"/>
</dbReference>
<dbReference type="GO" id="GO:0030659">
    <property type="term" value="C:cytoplasmic vesicle membrane"/>
    <property type="evidence" value="ECO:0007669"/>
    <property type="project" value="UniProtKB-SubCell"/>
</dbReference>
<dbReference type="PROSITE" id="PS50195">
    <property type="entry name" value="PX"/>
    <property type="match status" value="1"/>
</dbReference>
<dbReference type="Pfam" id="PF10456">
    <property type="entry name" value="BAR_3_WASP_bdg"/>
    <property type="match status" value="1"/>
</dbReference>
<evidence type="ECO:0000256" key="5">
    <source>
        <dbReference type="ARBA" id="ARBA00023329"/>
    </source>
</evidence>
<dbReference type="SUPFAM" id="SSF64268">
    <property type="entry name" value="PX domain"/>
    <property type="match status" value="1"/>
</dbReference>
<dbReference type="Pfam" id="PF14604">
    <property type="entry name" value="SH3_9"/>
    <property type="match status" value="1"/>
</dbReference>
<dbReference type="SMART" id="SM00312">
    <property type="entry name" value="PX"/>
    <property type="match status" value="1"/>
</dbReference>
<dbReference type="SMART" id="SM00326">
    <property type="entry name" value="SH3"/>
    <property type="match status" value="1"/>
</dbReference>
<feature type="region of interest" description="Disordered" evidence="7">
    <location>
        <begin position="63"/>
        <end position="159"/>
    </location>
</feature>
<dbReference type="Gene3D" id="2.30.30.40">
    <property type="entry name" value="SH3 Domains"/>
    <property type="match status" value="1"/>
</dbReference>
<evidence type="ECO:0000256" key="1">
    <source>
        <dbReference type="ARBA" id="ARBA00004156"/>
    </source>
</evidence>
<feature type="domain" description="SH3" evidence="8">
    <location>
        <begin position="4"/>
        <end position="65"/>
    </location>
</feature>
<dbReference type="CDD" id="cd11763">
    <property type="entry name" value="SH3_SNX9_like"/>
    <property type="match status" value="1"/>
</dbReference>
<protein>
    <recommendedName>
        <fullName evidence="12">Sorting nexin</fullName>
    </recommendedName>
</protein>
<feature type="domain" description="PX" evidence="9">
    <location>
        <begin position="212"/>
        <end position="328"/>
    </location>
</feature>
<dbReference type="InterPro" id="IPR001452">
    <property type="entry name" value="SH3_domain"/>
</dbReference>
<dbReference type="InterPro" id="IPR036871">
    <property type="entry name" value="PX_dom_sf"/>
</dbReference>
<evidence type="ECO:0000256" key="3">
    <source>
        <dbReference type="ARBA" id="ARBA00022443"/>
    </source>
</evidence>
<dbReference type="AlphaFoldDB" id="A0A9J6ELU0"/>